<evidence type="ECO:0000313" key="1">
    <source>
        <dbReference type="EMBL" id="KAI3828037.1"/>
    </source>
</evidence>
<protein>
    <submittedName>
        <fullName evidence="1">Uncharacterized protein</fullName>
    </submittedName>
</protein>
<organism evidence="1 2">
    <name type="scientific">Smallanthus sonchifolius</name>
    <dbReference type="NCBI Taxonomy" id="185202"/>
    <lineage>
        <taxon>Eukaryota</taxon>
        <taxon>Viridiplantae</taxon>
        <taxon>Streptophyta</taxon>
        <taxon>Embryophyta</taxon>
        <taxon>Tracheophyta</taxon>
        <taxon>Spermatophyta</taxon>
        <taxon>Magnoliopsida</taxon>
        <taxon>eudicotyledons</taxon>
        <taxon>Gunneridae</taxon>
        <taxon>Pentapetalae</taxon>
        <taxon>asterids</taxon>
        <taxon>campanulids</taxon>
        <taxon>Asterales</taxon>
        <taxon>Asteraceae</taxon>
        <taxon>Asteroideae</taxon>
        <taxon>Heliantheae alliance</taxon>
        <taxon>Millerieae</taxon>
        <taxon>Smallanthus</taxon>
    </lineage>
</organism>
<reference evidence="1 2" key="2">
    <citation type="journal article" date="2022" name="Mol. Ecol. Resour.">
        <title>The genomes of chicory, endive, great burdock and yacon provide insights into Asteraceae paleo-polyploidization history and plant inulin production.</title>
        <authorList>
            <person name="Fan W."/>
            <person name="Wang S."/>
            <person name="Wang H."/>
            <person name="Wang A."/>
            <person name="Jiang F."/>
            <person name="Liu H."/>
            <person name="Zhao H."/>
            <person name="Xu D."/>
            <person name="Zhang Y."/>
        </authorList>
    </citation>
    <scope>NUCLEOTIDE SEQUENCE [LARGE SCALE GENOMIC DNA]</scope>
    <source>
        <strain evidence="2">cv. Yunnan</strain>
        <tissue evidence="1">Leaves</tissue>
    </source>
</reference>
<evidence type="ECO:0000313" key="2">
    <source>
        <dbReference type="Proteomes" id="UP001056120"/>
    </source>
</evidence>
<keyword evidence="2" id="KW-1185">Reference proteome</keyword>
<name>A0ACB9K6Y6_9ASTR</name>
<sequence length="88" mass="9484">MDVESNSEVDLKKTKCEEEAKRGRRRTGPPPQVIAGAREEMAETAVFGDCCDGFTTDADAPNTPEKVMRSAKKNGADGGGVVVRIERD</sequence>
<dbReference type="EMBL" id="CM042018">
    <property type="protein sequence ID" value="KAI3828037.1"/>
    <property type="molecule type" value="Genomic_DNA"/>
</dbReference>
<proteinExistence type="predicted"/>
<dbReference type="Proteomes" id="UP001056120">
    <property type="component" value="Linkage Group LG01"/>
</dbReference>
<reference evidence="2" key="1">
    <citation type="journal article" date="2022" name="Mol. Ecol. Resour.">
        <title>The genomes of chicory, endive, great burdock and yacon provide insights into Asteraceae palaeo-polyploidization history and plant inulin production.</title>
        <authorList>
            <person name="Fan W."/>
            <person name="Wang S."/>
            <person name="Wang H."/>
            <person name="Wang A."/>
            <person name="Jiang F."/>
            <person name="Liu H."/>
            <person name="Zhao H."/>
            <person name="Xu D."/>
            <person name="Zhang Y."/>
        </authorList>
    </citation>
    <scope>NUCLEOTIDE SEQUENCE [LARGE SCALE GENOMIC DNA]</scope>
    <source>
        <strain evidence="2">cv. Yunnan</strain>
    </source>
</reference>
<gene>
    <name evidence="1" type="ORF">L1987_02131</name>
</gene>
<accession>A0ACB9K6Y6</accession>
<comment type="caution">
    <text evidence="1">The sequence shown here is derived from an EMBL/GenBank/DDBJ whole genome shotgun (WGS) entry which is preliminary data.</text>
</comment>